<feature type="compositionally biased region" description="Basic and acidic residues" evidence="9">
    <location>
        <begin position="43"/>
        <end position="59"/>
    </location>
</feature>
<evidence type="ECO:0000256" key="9">
    <source>
        <dbReference type="SAM" id="MobiDB-lite"/>
    </source>
</evidence>
<evidence type="ECO:0000256" key="8">
    <source>
        <dbReference type="PROSITE-ProRule" id="PRU00175"/>
    </source>
</evidence>
<dbReference type="InterPro" id="IPR020846">
    <property type="entry name" value="MFS_dom"/>
</dbReference>
<feature type="transmembrane region" description="Helical" evidence="10">
    <location>
        <begin position="224"/>
        <end position="248"/>
    </location>
</feature>
<feature type="region of interest" description="Disordered" evidence="9">
    <location>
        <begin position="616"/>
        <end position="658"/>
    </location>
</feature>
<feature type="compositionally biased region" description="Polar residues" evidence="9">
    <location>
        <begin position="827"/>
        <end position="837"/>
    </location>
</feature>
<keyword evidence="2 10" id="KW-0812">Transmembrane</keyword>
<dbReference type="CDD" id="cd17476">
    <property type="entry name" value="MFS_Amf1_MDR_like"/>
    <property type="match status" value="1"/>
</dbReference>
<protein>
    <recommendedName>
        <fullName evidence="15">Major facilitator superfamily (MFS) profile domain-containing protein</fullName>
    </recommendedName>
</protein>
<keyword evidence="7 10" id="KW-0472">Membrane</keyword>
<dbReference type="InterPro" id="IPR013083">
    <property type="entry name" value="Znf_RING/FYVE/PHD"/>
</dbReference>
<feature type="transmembrane region" description="Helical" evidence="10">
    <location>
        <begin position="428"/>
        <end position="447"/>
    </location>
</feature>
<dbReference type="SMART" id="SM00184">
    <property type="entry name" value="RING"/>
    <property type="match status" value="1"/>
</dbReference>
<dbReference type="AlphaFoldDB" id="A0AAX6MC89"/>
<dbReference type="PANTHER" id="PTHR42718">
    <property type="entry name" value="MAJOR FACILITATOR SUPERFAMILY MULTIDRUG TRANSPORTER MFSC"/>
    <property type="match status" value="1"/>
</dbReference>
<dbReference type="InterPro" id="IPR017907">
    <property type="entry name" value="Znf_RING_CS"/>
</dbReference>
<evidence type="ECO:0000313" key="13">
    <source>
        <dbReference type="EMBL" id="KAK6950259.1"/>
    </source>
</evidence>
<feature type="compositionally biased region" description="Basic and acidic residues" evidence="9">
    <location>
        <begin position="9"/>
        <end position="28"/>
    </location>
</feature>
<dbReference type="Pfam" id="PF07690">
    <property type="entry name" value="MFS_1"/>
    <property type="match status" value="1"/>
</dbReference>
<feature type="compositionally biased region" description="Basic and acidic residues" evidence="9">
    <location>
        <begin position="776"/>
        <end position="788"/>
    </location>
</feature>
<sequence length="972" mass="104846">MDSSVLPDALERHVGRHASLEYGKRNNNEDMAQGHSTQTSPSHDVDDKTLSPSLRKDDCQNQSSLDSDLEKKGNEGNSRAHIFLGKPMSVIHELAFFAVVSTANFTPHSGFHQALCILRLIGSDLGATNPGQLVWPIAGYGLTGTFILLAGRLGDVYGHKLIFLVGNAWFALFSLVAGLSIYAPRPYAVFLFARIMQGLGPALIVPNAVALLGVTYVPGQRKAMLFAIFGAMAPASAIISPAFTSLLALAWWPYAFFALSLLLIFTTLIGALIIPNELSPEKCRASSGGIKALCTELDITGALTGVSGLILISVSWNQASVKGWQNPCIPGLLITGALLCVSFIFVEKYASKPLIPLEAVNSGVFFVLSAVFCGWGCFGIYIYYIWGFYEVLRGAPPLLATAMHSPILVSGIAAAITTGIIIHRVGPAVVMALALLAFTIGTTLIATAPIHQTYWTQTFLCNLIITWGMDLSFPAATLMLSDLVSSEHQGIAASLVTTVVNYSGALALGVAGTVEIHVNNGGATPEDILKGAESENVSSIVVSQSDLDPAQNAFTSAVDFSDYGIFNRTGSLQRQSPANLTPFSQIQQDYSSYQLPSLPDLLNDHQFSSVFDSFQPVDSYVPRPPPPCHPPQERNRSLPPNQNNHGQGRPSWTSTRSGFALSGLDSSLRQLPRSSFNFHPETHPGVAPPRAQEQRSLSSNIRNIHNQLPQPTRPGFESNSDDHYLAALADGNFSSPSLPPINSSPLLPTRPHSSNLPKPLEVGEAMPTTGPRRSRGNKERLVDLTKEEPDLDSTSGVDPRTPSMPPARKRTAAGANGDAASKRRRTSQSSPSNSGRASRTKWKPNDQNPFADDCLSGPADDCHEAIDLSNAAEVPSEFMAPKTDNRIKIGKFQCVICMDDTSYLTVTHCGHLFCSECLHSALHIDNMKKTCPVCRTKVDPKEKKGKNQKSYYHLELKIMTANKKGKRPAVPS</sequence>
<evidence type="ECO:0000256" key="10">
    <source>
        <dbReference type="SAM" id="Phobius"/>
    </source>
</evidence>
<evidence type="ECO:0000259" key="12">
    <source>
        <dbReference type="PROSITE" id="PS50850"/>
    </source>
</evidence>
<feature type="transmembrane region" description="Helical" evidence="10">
    <location>
        <begin position="328"/>
        <end position="346"/>
    </location>
</feature>
<dbReference type="GO" id="GO:0022857">
    <property type="term" value="F:transmembrane transporter activity"/>
    <property type="evidence" value="ECO:0007669"/>
    <property type="project" value="InterPro"/>
</dbReference>
<feature type="domain" description="RING-type" evidence="11">
    <location>
        <begin position="894"/>
        <end position="935"/>
    </location>
</feature>
<feature type="region of interest" description="Disordered" evidence="9">
    <location>
        <begin position="674"/>
        <end position="696"/>
    </location>
</feature>
<feature type="transmembrane region" description="Helical" evidence="10">
    <location>
        <begin position="195"/>
        <end position="217"/>
    </location>
</feature>
<dbReference type="Proteomes" id="UP001369815">
    <property type="component" value="Unassembled WGS sequence"/>
</dbReference>
<feature type="transmembrane region" description="Helical" evidence="10">
    <location>
        <begin position="366"/>
        <end position="386"/>
    </location>
</feature>
<keyword evidence="4 8" id="KW-0863">Zinc-finger</keyword>
<evidence type="ECO:0008006" key="15">
    <source>
        <dbReference type="Google" id="ProtNLM"/>
    </source>
</evidence>
<reference evidence="13 14" key="1">
    <citation type="journal article" date="2024" name="Front Chem Biol">
        <title>Unveiling the potential of Daldinia eschscholtzii MFLUCC 19-0629 through bioactivity and bioinformatics studies for enhanced sustainable agriculture production.</title>
        <authorList>
            <person name="Brooks S."/>
            <person name="Weaver J.A."/>
            <person name="Klomchit A."/>
            <person name="Alharthi S.A."/>
            <person name="Onlamun T."/>
            <person name="Nurani R."/>
            <person name="Vong T.K."/>
            <person name="Alberti F."/>
            <person name="Greco C."/>
        </authorList>
    </citation>
    <scope>NUCLEOTIDE SEQUENCE [LARGE SCALE GENOMIC DNA]</scope>
    <source>
        <strain evidence="13">MFLUCC 19-0629</strain>
    </source>
</reference>
<keyword evidence="6 10" id="KW-1133">Transmembrane helix</keyword>
<dbReference type="InterPro" id="IPR001841">
    <property type="entry name" value="Znf_RING"/>
</dbReference>
<feature type="transmembrane region" description="Helical" evidence="10">
    <location>
        <begin position="398"/>
        <end position="422"/>
    </location>
</feature>
<evidence type="ECO:0000256" key="3">
    <source>
        <dbReference type="ARBA" id="ARBA00022723"/>
    </source>
</evidence>
<dbReference type="GO" id="GO:0016020">
    <property type="term" value="C:membrane"/>
    <property type="evidence" value="ECO:0007669"/>
    <property type="project" value="UniProtKB-SubCell"/>
</dbReference>
<comment type="caution">
    <text evidence="13">The sequence shown here is derived from an EMBL/GenBank/DDBJ whole genome shotgun (WGS) entry which is preliminary data.</text>
</comment>
<evidence type="ECO:0000256" key="4">
    <source>
        <dbReference type="ARBA" id="ARBA00022771"/>
    </source>
</evidence>
<feature type="compositionally biased region" description="Polar residues" evidence="9">
    <location>
        <begin position="638"/>
        <end position="657"/>
    </location>
</feature>
<feature type="transmembrane region" description="Helical" evidence="10">
    <location>
        <begin position="161"/>
        <end position="183"/>
    </location>
</feature>
<keyword evidence="5" id="KW-0862">Zinc</keyword>
<feature type="compositionally biased region" description="Low complexity" evidence="9">
    <location>
        <begin position="736"/>
        <end position="747"/>
    </location>
</feature>
<feature type="region of interest" description="Disordered" evidence="9">
    <location>
        <begin position="736"/>
        <end position="854"/>
    </location>
</feature>
<keyword evidence="14" id="KW-1185">Reference proteome</keyword>
<feature type="transmembrane region" description="Helical" evidence="10">
    <location>
        <begin position="254"/>
        <end position="274"/>
    </location>
</feature>
<dbReference type="InterPro" id="IPR011701">
    <property type="entry name" value="MFS"/>
</dbReference>
<dbReference type="Gene3D" id="1.20.1720.10">
    <property type="entry name" value="Multidrug resistance protein D"/>
    <property type="match status" value="1"/>
</dbReference>
<evidence type="ECO:0000259" key="11">
    <source>
        <dbReference type="PROSITE" id="PS50089"/>
    </source>
</evidence>
<dbReference type="SUPFAM" id="SSF57850">
    <property type="entry name" value="RING/U-box"/>
    <property type="match status" value="1"/>
</dbReference>
<evidence type="ECO:0000256" key="2">
    <source>
        <dbReference type="ARBA" id="ARBA00022692"/>
    </source>
</evidence>
<dbReference type="PROSITE" id="PS50850">
    <property type="entry name" value="MFS"/>
    <property type="match status" value="1"/>
</dbReference>
<gene>
    <name evidence="13" type="ORF">Daesc_008585</name>
</gene>
<organism evidence="13 14">
    <name type="scientific">Daldinia eschscholtzii</name>
    <dbReference type="NCBI Taxonomy" id="292717"/>
    <lineage>
        <taxon>Eukaryota</taxon>
        <taxon>Fungi</taxon>
        <taxon>Dikarya</taxon>
        <taxon>Ascomycota</taxon>
        <taxon>Pezizomycotina</taxon>
        <taxon>Sordariomycetes</taxon>
        <taxon>Xylariomycetidae</taxon>
        <taxon>Xylariales</taxon>
        <taxon>Hypoxylaceae</taxon>
        <taxon>Daldinia</taxon>
    </lineage>
</organism>
<feature type="domain" description="Major facilitator superfamily (MFS) profile" evidence="12">
    <location>
        <begin position="96"/>
        <end position="551"/>
    </location>
</feature>
<dbReference type="Gene3D" id="3.30.40.10">
    <property type="entry name" value="Zinc/RING finger domain, C3HC4 (zinc finger)"/>
    <property type="match status" value="1"/>
</dbReference>
<evidence type="ECO:0000256" key="7">
    <source>
        <dbReference type="ARBA" id="ARBA00023136"/>
    </source>
</evidence>
<feature type="transmembrane region" description="Helical" evidence="10">
    <location>
        <begin position="133"/>
        <end position="154"/>
    </location>
</feature>
<evidence type="ECO:0000313" key="14">
    <source>
        <dbReference type="Proteomes" id="UP001369815"/>
    </source>
</evidence>
<dbReference type="Pfam" id="PF13920">
    <property type="entry name" value="zf-C3HC4_3"/>
    <property type="match status" value="1"/>
</dbReference>
<evidence type="ECO:0000256" key="5">
    <source>
        <dbReference type="ARBA" id="ARBA00022833"/>
    </source>
</evidence>
<evidence type="ECO:0000256" key="6">
    <source>
        <dbReference type="ARBA" id="ARBA00022989"/>
    </source>
</evidence>
<name>A0AAX6MC89_9PEZI</name>
<dbReference type="Gene3D" id="1.20.1250.20">
    <property type="entry name" value="MFS general substrate transporter like domains"/>
    <property type="match status" value="1"/>
</dbReference>
<dbReference type="GO" id="GO:0008270">
    <property type="term" value="F:zinc ion binding"/>
    <property type="evidence" value="ECO:0007669"/>
    <property type="project" value="UniProtKB-KW"/>
</dbReference>
<keyword evidence="3" id="KW-0479">Metal-binding</keyword>
<evidence type="ECO:0000256" key="1">
    <source>
        <dbReference type="ARBA" id="ARBA00004141"/>
    </source>
</evidence>
<comment type="subcellular location">
    <subcellularLocation>
        <location evidence="1">Membrane</location>
        <topology evidence="1">Multi-pass membrane protein</topology>
    </subcellularLocation>
</comment>
<dbReference type="PROSITE" id="PS00518">
    <property type="entry name" value="ZF_RING_1"/>
    <property type="match status" value="1"/>
</dbReference>
<dbReference type="PROSITE" id="PS50089">
    <property type="entry name" value="ZF_RING_2"/>
    <property type="match status" value="1"/>
</dbReference>
<accession>A0AAX6MC89</accession>
<dbReference type="EMBL" id="JBANMG010000008">
    <property type="protein sequence ID" value="KAK6950259.1"/>
    <property type="molecule type" value="Genomic_DNA"/>
</dbReference>
<proteinExistence type="predicted"/>
<feature type="region of interest" description="Disordered" evidence="9">
    <location>
        <begin position="1"/>
        <end position="74"/>
    </location>
</feature>
<dbReference type="InterPro" id="IPR036259">
    <property type="entry name" value="MFS_trans_sf"/>
</dbReference>
<dbReference type="SUPFAM" id="SSF103473">
    <property type="entry name" value="MFS general substrate transporter"/>
    <property type="match status" value="1"/>
</dbReference>
<dbReference type="PANTHER" id="PTHR42718:SF1">
    <property type="entry name" value="LOW AFFINITY AMMONIUM TRANSPORTER"/>
    <property type="match status" value="1"/>
</dbReference>